<sequence>MATLESVLKDCELKYCLPQICKVRYFIQKQCTVKLQIPQALLSAACLACPNDPILFLQNTILAFQGNDNLQDVDSFQFHHIHTLTDFTVALQVHKE</sequence>
<dbReference type="EMBL" id="VEVO01000006">
    <property type="protein sequence ID" value="KAF0041244.1"/>
    <property type="molecule type" value="Genomic_DNA"/>
</dbReference>
<name>A0A6A4TDI7_SCOMX</name>
<accession>A0A6A4TDI7</accession>
<protein>
    <submittedName>
        <fullName evidence="1">Uncharacterized protein</fullName>
    </submittedName>
</protein>
<organism evidence="1 2">
    <name type="scientific">Scophthalmus maximus</name>
    <name type="common">Turbot</name>
    <name type="synonym">Psetta maxima</name>
    <dbReference type="NCBI Taxonomy" id="52904"/>
    <lineage>
        <taxon>Eukaryota</taxon>
        <taxon>Metazoa</taxon>
        <taxon>Chordata</taxon>
        <taxon>Craniata</taxon>
        <taxon>Vertebrata</taxon>
        <taxon>Euteleostomi</taxon>
        <taxon>Actinopterygii</taxon>
        <taxon>Neopterygii</taxon>
        <taxon>Teleostei</taxon>
        <taxon>Neoteleostei</taxon>
        <taxon>Acanthomorphata</taxon>
        <taxon>Carangaria</taxon>
        <taxon>Pleuronectiformes</taxon>
        <taxon>Pleuronectoidei</taxon>
        <taxon>Scophthalmidae</taxon>
        <taxon>Scophthalmus</taxon>
    </lineage>
</organism>
<proteinExistence type="predicted"/>
<evidence type="ECO:0000313" key="2">
    <source>
        <dbReference type="Proteomes" id="UP000438429"/>
    </source>
</evidence>
<dbReference type="Proteomes" id="UP000438429">
    <property type="component" value="Unassembled WGS sequence"/>
</dbReference>
<gene>
    <name evidence="1" type="ORF">F2P81_007142</name>
</gene>
<comment type="caution">
    <text evidence="1">The sequence shown here is derived from an EMBL/GenBank/DDBJ whole genome shotgun (WGS) entry which is preliminary data.</text>
</comment>
<reference evidence="1 2" key="1">
    <citation type="submission" date="2019-06" db="EMBL/GenBank/DDBJ databases">
        <title>Draft genomes of female and male turbot (Scophthalmus maximus).</title>
        <authorList>
            <person name="Xu H."/>
            <person name="Xu X.-W."/>
            <person name="Shao C."/>
            <person name="Chen S."/>
        </authorList>
    </citation>
    <scope>NUCLEOTIDE SEQUENCE [LARGE SCALE GENOMIC DNA]</scope>
    <source>
        <strain evidence="1">Ysfricsl-2016a</strain>
        <tissue evidence="1">Blood</tissue>
    </source>
</reference>
<evidence type="ECO:0000313" key="1">
    <source>
        <dbReference type="EMBL" id="KAF0041244.1"/>
    </source>
</evidence>
<dbReference type="AlphaFoldDB" id="A0A6A4TDI7"/>